<feature type="region of interest" description="Disordered" evidence="1">
    <location>
        <begin position="84"/>
        <end position="148"/>
    </location>
</feature>
<feature type="region of interest" description="Disordered" evidence="1">
    <location>
        <begin position="179"/>
        <end position="214"/>
    </location>
</feature>
<dbReference type="Proteomes" id="UP000266841">
    <property type="component" value="Unassembled WGS sequence"/>
</dbReference>
<feature type="region of interest" description="Disordered" evidence="1">
    <location>
        <begin position="1"/>
        <end position="68"/>
    </location>
</feature>
<name>K0RZ66_THAOC</name>
<proteinExistence type="predicted"/>
<evidence type="ECO:0000313" key="2">
    <source>
        <dbReference type="EMBL" id="EJK58345.1"/>
    </source>
</evidence>
<evidence type="ECO:0000313" key="3">
    <source>
        <dbReference type="Proteomes" id="UP000266841"/>
    </source>
</evidence>
<dbReference type="EMBL" id="AGNL01025516">
    <property type="protein sequence ID" value="EJK58345.1"/>
    <property type="molecule type" value="Genomic_DNA"/>
</dbReference>
<gene>
    <name evidence="2" type="ORF">THAOC_21540</name>
</gene>
<keyword evidence="3" id="KW-1185">Reference proteome</keyword>
<organism evidence="2 3">
    <name type="scientific">Thalassiosira oceanica</name>
    <name type="common">Marine diatom</name>
    <dbReference type="NCBI Taxonomy" id="159749"/>
    <lineage>
        <taxon>Eukaryota</taxon>
        <taxon>Sar</taxon>
        <taxon>Stramenopiles</taxon>
        <taxon>Ochrophyta</taxon>
        <taxon>Bacillariophyta</taxon>
        <taxon>Coscinodiscophyceae</taxon>
        <taxon>Thalassiosirophycidae</taxon>
        <taxon>Thalassiosirales</taxon>
        <taxon>Thalassiosiraceae</taxon>
        <taxon>Thalassiosira</taxon>
    </lineage>
</organism>
<comment type="caution">
    <text evidence="2">The sequence shown here is derived from an EMBL/GenBank/DDBJ whole genome shotgun (WGS) entry which is preliminary data.</text>
</comment>
<evidence type="ECO:0000256" key="1">
    <source>
        <dbReference type="SAM" id="MobiDB-lite"/>
    </source>
</evidence>
<feature type="compositionally biased region" description="Low complexity" evidence="1">
    <location>
        <begin position="53"/>
        <end position="62"/>
    </location>
</feature>
<feature type="compositionally biased region" description="Pro residues" evidence="1">
    <location>
        <begin position="108"/>
        <end position="126"/>
    </location>
</feature>
<feature type="compositionally biased region" description="Basic residues" evidence="1">
    <location>
        <begin position="198"/>
        <end position="209"/>
    </location>
</feature>
<accession>K0RZ66</accession>
<protein>
    <submittedName>
        <fullName evidence="2">Uncharacterized protein</fullName>
    </submittedName>
</protein>
<feature type="compositionally biased region" description="Acidic residues" evidence="1">
    <location>
        <begin position="133"/>
        <end position="148"/>
    </location>
</feature>
<reference evidence="2 3" key="1">
    <citation type="journal article" date="2012" name="Genome Biol.">
        <title>Genome and low-iron response of an oceanic diatom adapted to chronic iron limitation.</title>
        <authorList>
            <person name="Lommer M."/>
            <person name="Specht M."/>
            <person name="Roy A.S."/>
            <person name="Kraemer L."/>
            <person name="Andreson R."/>
            <person name="Gutowska M.A."/>
            <person name="Wolf J."/>
            <person name="Bergner S.V."/>
            <person name="Schilhabel M.B."/>
            <person name="Klostermeier U.C."/>
            <person name="Beiko R.G."/>
            <person name="Rosenstiel P."/>
            <person name="Hippler M."/>
            <person name="Laroche J."/>
        </authorList>
    </citation>
    <scope>NUCLEOTIDE SEQUENCE [LARGE SCALE GENOMIC DNA]</scope>
    <source>
        <strain evidence="2 3">CCMP1005</strain>
    </source>
</reference>
<dbReference type="AlphaFoldDB" id="K0RZ66"/>
<sequence>MFPFSRSQEKNPAGTTLIWRTSRAKTTGAPLRTGSSSPRPVASAGPPSPRSLPTPRSASSSRGTAFGTGYGVNVAVQRSRVSPSAIGVEEQLPQVDLTAVEEAVVTPTPSPEPTPGPTPEPTPEPTSKPTEAIAEEEATGPADLEGEDMPMPQIEEEEEAMVEELFLDMSMRDKGVELSMDYGANGQSGDNGNGGKSGKMKKSKTKGKSSKTMPTMPICTPNDLGCISEPPMGNCVACCPCSAPTTQDCFELRNPVCQYANASTGTEPASGAGASDVLLQTQSVVCMPGPYK</sequence>